<dbReference type="GO" id="GO:0016832">
    <property type="term" value="F:aldehyde-lyase activity"/>
    <property type="evidence" value="ECO:0007669"/>
    <property type="project" value="UniProtKB-UniRule"/>
</dbReference>
<protein>
    <recommendedName>
        <fullName evidence="5">Probable phosphoketolase</fullName>
        <ecNumber evidence="5">4.1.2.-</ecNumber>
    </recommendedName>
</protein>
<name>A0A3Q8CCV6_9LACO</name>
<dbReference type="InterPro" id="IPR029061">
    <property type="entry name" value="THDP-binding"/>
</dbReference>
<dbReference type="RefSeq" id="WP_148126978.1">
    <property type="nucleotide sequence ID" value="NZ_CP018180.1"/>
</dbReference>
<evidence type="ECO:0000313" key="8">
    <source>
        <dbReference type="EMBL" id="AUJ32714.1"/>
    </source>
</evidence>
<gene>
    <name evidence="8" type="ORF">BSQ50_09315</name>
</gene>
<dbReference type="PIRSF" id="PIRSF017245">
    <property type="entry name" value="Phosphoketolase"/>
    <property type="match status" value="1"/>
</dbReference>
<keyword evidence="4 5" id="KW-0456">Lyase</keyword>
<dbReference type="Gene3D" id="3.40.50.920">
    <property type="match status" value="1"/>
</dbReference>
<evidence type="ECO:0000256" key="3">
    <source>
        <dbReference type="ARBA" id="ARBA00023052"/>
    </source>
</evidence>
<dbReference type="CDD" id="cd02011">
    <property type="entry name" value="TPP_PK"/>
    <property type="match status" value="1"/>
</dbReference>
<keyword evidence="9" id="KW-1185">Reference proteome</keyword>
<dbReference type="InterPro" id="IPR023962">
    <property type="entry name" value="Phosphoketolase"/>
</dbReference>
<dbReference type="GO" id="GO:0005975">
    <property type="term" value="P:carbohydrate metabolic process"/>
    <property type="evidence" value="ECO:0007669"/>
    <property type="project" value="InterPro"/>
</dbReference>
<accession>A0A3Q8CCV6</accession>
<dbReference type="InterPro" id="IPR018970">
    <property type="entry name" value="Xul5P/Fru6P_PKetolase_N"/>
</dbReference>
<dbReference type="InterPro" id="IPR019789">
    <property type="entry name" value="Xul5P/Fru6P_PKetolase_ThDP_BS"/>
</dbReference>
<evidence type="ECO:0000256" key="4">
    <source>
        <dbReference type="ARBA" id="ARBA00023239"/>
    </source>
</evidence>
<evidence type="ECO:0000259" key="6">
    <source>
        <dbReference type="Pfam" id="PF09363"/>
    </source>
</evidence>
<keyword evidence="3 5" id="KW-0786">Thiamine pyrophosphate</keyword>
<evidence type="ECO:0000259" key="7">
    <source>
        <dbReference type="Pfam" id="PF09364"/>
    </source>
</evidence>
<dbReference type="InterPro" id="IPR018969">
    <property type="entry name" value="Xul5P/Fru6P_PKetolase_C"/>
</dbReference>
<dbReference type="Pfam" id="PF09364">
    <property type="entry name" value="XFP_N"/>
    <property type="match status" value="1"/>
</dbReference>
<dbReference type="PROSITE" id="PS60002">
    <property type="entry name" value="PHOSPHOKETOLASE_1"/>
    <property type="match status" value="1"/>
</dbReference>
<proteinExistence type="inferred from homology"/>
<dbReference type="PROSITE" id="PS60003">
    <property type="entry name" value="PHOSPHOKETOLASE_2"/>
    <property type="match status" value="1"/>
</dbReference>
<dbReference type="Gene3D" id="3.40.50.970">
    <property type="match status" value="2"/>
</dbReference>
<organism evidence="8 9">
    <name type="scientific">Liquorilactobacillus nagelii</name>
    <dbReference type="NCBI Taxonomy" id="82688"/>
    <lineage>
        <taxon>Bacteria</taxon>
        <taxon>Bacillati</taxon>
        <taxon>Bacillota</taxon>
        <taxon>Bacilli</taxon>
        <taxon>Lactobacillales</taxon>
        <taxon>Lactobacillaceae</taxon>
        <taxon>Liquorilactobacillus</taxon>
    </lineage>
</organism>
<evidence type="ECO:0000256" key="2">
    <source>
        <dbReference type="ARBA" id="ARBA00005623"/>
    </source>
</evidence>
<dbReference type="Pfam" id="PF03894">
    <property type="entry name" value="XFP"/>
    <property type="match status" value="1"/>
</dbReference>
<dbReference type="InterPro" id="IPR009014">
    <property type="entry name" value="Transketo_C/PFOR_II"/>
</dbReference>
<comment type="cofactor">
    <cofactor evidence="1 5">
        <name>thiamine diphosphate</name>
        <dbReference type="ChEBI" id="CHEBI:58937"/>
    </cofactor>
</comment>
<dbReference type="PANTHER" id="PTHR31273">
    <property type="entry name" value="PHOSPHOKETOLASE-RELATED"/>
    <property type="match status" value="1"/>
</dbReference>
<dbReference type="NCBIfam" id="NF003619">
    <property type="entry name" value="PRK05261.1-4"/>
    <property type="match status" value="1"/>
</dbReference>
<reference evidence="8 9" key="1">
    <citation type="submission" date="2016-11" db="EMBL/GenBank/DDBJ databases">
        <title>Interaction between Lactobacillus species and yeast in water kefir.</title>
        <authorList>
            <person name="Behr J."/>
            <person name="Xu D."/>
            <person name="Vogel R.F."/>
        </authorList>
    </citation>
    <scope>NUCLEOTIDE SEQUENCE [LARGE SCALE GENOMIC DNA]</scope>
    <source>
        <strain evidence="8 9">TMW 1.1827</strain>
    </source>
</reference>
<evidence type="ECO:0000313" key="9">
    <source>
        <dbReference type="Proteomes" id="UP000324497"/>
    </source>
</evidence>
<dbReference type="PANTHER" id="PTHR31273:SF0">
    <property type="entry name" value="PHOSPHOKETOLASE-RELATED"/>
    <property type="match status" value="1"/>
</dbReference>
<sequence>MTQDYSSPDYLKKVDAFWRAANYVSVGQLYLKNNPLLKRPLKADDVKVKPIGHWGTIAGQNFIYAHLNRAINKYNLNMFYVEGPGHGGQVMVSNSYLDGSYTEIYPEITQDEVGMQKLFKQFSFPGGVASHAAPETPGSIHEGGELGYSISHATGAIFDNPDLIAAAVVGDGEAETGPLATSWQSNKFINPINDGAVLPILNLNGFKISNPTILSRETDEQLQKYFEGLGWEPLFVEGDDPAKMHPAMAKAVDQAIEKIQKIQKNARDNQDSSLPVWPMIVLRAPKGWTGPKEWDGQPIEKSFRAHQIPIPVDANDMQHADALTSWLKSYHPEELFDDNGTLKSEIAAIAPQGDQRMAANPHTNPGKLIKDLILPDYRKYAVDTTTPGKFEAQDMTVLGAYLRDIFKLNDNNKNFRLFGPDETMSNRLAPIFESTNRQWMEQIKEPNDEFLAPAGRVIDSQLSEHQAEGWLEGYVLTGRHGIFASYEAFLRVVDSMLTQHFKWLRKAKEQPWRSDIPSLNIISASTVFQQDHNGYTHQDPGVLGHLADKKPEFIREYLPADANSLLAVMAKTLNDREKINLIVASKHPRPQFYSATEAQELVANGLKIIDWASNDDHTEPDLVIAAAGTEPNLESLAAISILHQAAPELKIRFINVVDLLKLRSQRLDPRGLSDAEFDSYFTTDKPIVFTFHGYEGLIRDLFFDRHNHNLSIHGYRENGDITTPFDMRVLNQLDRFDLVKAAITMLPNAAAYGQLVAKMNAKITEHHQYIRDEGTDLPEIENWHWESIK</sequence>
<dbReference type="Pfam" id="PF09363">
    <property type="entry name" value="XFP_C"/>
    <property type="match status" value="1"/>
</dbReference>
<dbReference type="Proteomes" id="UP000324497">
    <property type="component" value="Chromosome"/>
</dbReference>
<evidence type="ECO:0000256" key="5">
    <source>
        <dbReference type="HAMAP-Rule" id="MF_01403"/>
    </source>
</evidence>
<dbReference type="NCBIfam" id="NF003618">
    <property type="entry name" value="PRK05261.1-3"/>
    <property type="match status" value="1"/>
</dbReference>
<evidence type="ECO:0000256" key="1">
    <source>
        <dbReference type="ARBA" id="ARBA00001964"/>
    </source>
</evidence>
<dbReference type="EMBL" id="CP018180">
    <property type="protein sequence ID" value="AUJ32714.1"/>
    <property type="molecule type" value="Genomic_DNA"/>
</dbReference>
<feature type="domain" description="Xylulose 5-phosphate/Fructose 6-phosphate phosphoketolase C-terminal" evidence="6">
    <location>
        <begin position="586"/>
        <end position="785"/>
    </location>
</feature>
<dbReference type="InterPro" id="IPR005593">
    <property type="entry name" value="Xul5P/Fru6P_PKetolase"/>
</dbReference>
<dbReference type="EC" id="4.1.2.-" evidence="5"/>
<dbReference type="HAMAP" id="MF_01403">
    <property type="entry name" value="Phosphoketolase"/>
    <property type="match status" value="1"/>
</dbReference>
<comment type="similarity">
    <text evidence="2 5">Belongs to the XFP family.</text>
</comment>
<feature type="domain" description="Xylulose 5-phosphate/Fructose 6-phosphate phosphoketolase N-terminal" evidence="7">
    <location>
        <begin position="7"/>
        <end position="367"/>
    </location>
</feature>
<dbReference type="SUPFAM" id="SSF52518">
    <property type="entry name" value="Thiamin diphosphate-binding fold (THDP-binding)"/>
    <property type="match status" value="2"/>
</dbReference>
<dbReference type="KEGG" id="lng:BSQ50_09315"/>
<dbReference type="InterPro" id="IPR019790">
    <property type="entry name" value="Xul5P/Fru6P_PKetolase_CS"/>
</dbReference>
<dbReference type="AlphaFoldDB" id="A0A3Q8CCV6"/>